<evidence type="ECO:0000313" key="4">
    <source>
        <dbReference type="Proteomes" id="UP000007845"/>
    </source>
</evidence>
<dbReference type="InterPro" id="IPR005184">
    <property type="entry name" value="DUF306_Meta_HslJ"/>
</dbReference>
<gene>
    <name evidence="3" type="ORF">DND132_3252</name>
</gene>
<dbReference type="KEGG" id="ddn:DND132_3252"/>
<evidence type="ECO:0000256" key="1">
    <source>
        <dbReference type="SAM" id="SignalP"/>
    </source>
</evidence>
<dbReference type="Pfam" id="PF03724">
    <property type="entry name" value="META"/>
    <property type="match status" value="1"/>
</dbReference>
<dbReference type="Gene3D" id="2.40.128.270">
    <property type="match status" value="1"/>
</dbReference>
<dbReference type="OrthoDB" id="423130at2"/>
<dbReference type="SMR" id="F0JKK6"/>
<dbReference type="PANTHER" id="PTHR35535">
    <property type="entry name" value="HEAT SHOCK PROTEIN HSLJ"/>
    <property type="match status" value="1"/>
</dbReference>
<keyword evidence="1" id="KW-0732">Signal</keyword>
<dbReference type="EMBL" id="CP003220">
    <property type="protein sequence ID" value="EGB16455.1"/>
    <property type="molecule type" value="Genomic_DNA"/>
</dbReference>
<feature type="signal peptide" evidence="1">
    <location>
        <begin position="1"/>
        <end position="19"/>
    </location>
</feature>
<dbReference type="InterPro" id="IPR038670">
    <property type="entry name" value="HslJ-like_sf"/>
</dbReference>
<organism evidence="3 4">
    <name type="scientific">Pseudodesulfovibrio mercurii</name>
    <dbReference type="NCBI Taxonomy" id="641491"/>
    <lineage>
        <taxon>Bacteria</taxon>
        <taxon>Pseudomonadati</taxon>
        <taxon>Thermodesulfobacteriota</taxon>
        <taxon>Desulfovibrionia</taxon>
        <taxon>Desulfovibrionales</taxon>
        <taxon>Desulfovibrionaceae</taxon>
    </lineage>
</organism>
<dbReference type="InterPro" id="IPR053147">
    <property type="entry name" value="Hsp_HslJ-like"/>
</dbReference>
<dbReference type="RefSeq" id="WP_014323879.1">
    <property type="nucleotide sequence ID" value="NC_016803.1"/>
</dbReference>
<proteinExistence type="predicted"/>
<dbReference type="AlphaFoldDB" id="F0JKK6"/>
<sequence precursor="true">MRIVWKRICCLALVLAALAALGGCGTHETQTMNESAIRQALVGKTWTLRRVVARDFDEDPARTLKFNADGTVEGFGGCNHFTGTYTLTDDYLEFGPLASTRKSCGPGMDEKEYTFLTVLAKVRRLSMEDGSDELILETESQGEVVFTSGDSGLFW</sequence>
<dbReference type="STRING" id="641491.DND132_3252"/>
<feature type="domain" description="DUF306" evidence="2">
    <location>
        <begin position="39"/>
        <end position="145"/>
    </location>
</feature>
<dbReference type="HOGENOM" id="CLU_075808_6_3_7"/>
<dbReference type="PROSITE" id="PS51257">
    <property type="entry name" value="PROKAR_LIPOPROTEIN"/>
    <property type="match status" value="1"/>
</dbReference>
<protein>
    <recommendedName>
        <fullName evidence="2">DUF306 domain-containing protein</fullName>
    </recommendedName>
</protein>
<evidence type="ECO:0000259" key="2">
    <source>
        <dbReference type="Pfam" id="PF03724"/>
    </source>
</evidence>
<feature type="chain" id="PRO_5003255227" description="DUF306 domain-containing protein" evidence="1">
    <location>
        <begin position="20"/>
        <end position="155"/>
    </location>
</feature>
<evidence type="ECO:0000313" key="3">
    <source>
        <dbReference type="EMBL" id="EGB16455.1"/>
    </source>
</evidence>
<keyword evidence="4" id="KW-1185">Reference proteome</keyword>
<name>F0JKK6_9BACT</name>
<dbReference type="Proteomes" id="UP000007845">
    <property type="component" value="Chromosome"/>
</dbReference>
<dbReference type="PANTHER" id="PTHR35535:SF2">
    <property type="entry name" value="DUF306 DOMAIN-CONTAINING PROTEIN"/>
    <property type="match status" value="1"/>
</dbReference>
<dbReference type="eggNOG" id="COG3187">
    <property type="taxonomic scope" value="Bacteria"/>
</dbReference>
<reference evidence="3 4" key="1">
    <citation type="journal article" date="2011" name="J. Bacteriol.">
        <title>Genome sequence of the mercury-methylating strain Desulfovibrio desulfuricans ND132.</title>
        <authorList>
            <person name="Brown S.D."/>
            <person name="Gilmour C.C."/>
            <person name="Kucken A.M."/>
            <person name="Wall J.D."/>
            <person name="Elias D.A."/>
            <person name="Brandt C.C."/>
            <person name="Podar M."/>
            <person name="Chertkov O."/>
            <person name="Held B."/>
            <person name="Bruce D.C."/>
            <person name="Detter J.C."/>
            <person name="Tapia R."/>
            <person name="Han C.S."/>
            <person name="Goodwin L.A."/>
            <person name="Cheng J.F."/>
            <person name="Pitluck S."/>
            <person name="Woyke T."/>
            <person name="Mikhailova N."/>
            <person name="Ivanova N.N."/>
            <person name="Han J."/>
            <person name="Lucas S."/>
            <person name="Lapidus A.L."/>
            <person name="Land M.L."/>
            <person name="Hauser L.J."/>
            <person name="Palumbo A.V."/>
        </authorList>
    </citation>
    <scope>NUCLEOTIDE SEQUENCE [LARGE SCALE GENOMIC DNA]</scope>
    <source>
        <strain evidence="3 4">ND132</strain>
    </source>
</reference>
<accession>F0JKK6</accession>